<dbReference type="InterPro" id="IPR008928">
    <property type="entry name" value="6-hairpin_glycosidase_sf"/>
</dbReference>
<accession>A0ABQ5V478</accession>
<dbReference type="InterPro" id="IPR010819">
    <property type="entry name" value="AGE/CE"/>
</dbReference>
<gene>
    <name evidence="3" type="ORF">GCM10007854_20370</name>
</gene>
<dbReference type="PANTHER" id="PTHR15108">
    <property type="entry name" value="N-ACYLGLUCOSAMINE-2-EPIMERASE"/>
    <property type="match status" value="1"/>
</dbReference>
<dbReference type="Pfam" id="PF07221">
    <property type="entry name" value="GlcNAc_2-epim"/>
    <property type="match status" value="1"/>
</dbReference>
<evidence type="ECO:0000313" key="4">
    <source>
        <dbReference type="Proteomes" id="UP001161390"/>
    </source>
</evidence>
<evidence type="ECO:0000256" key="2">
    <source>
        <dbReference type="ARBA" id="ARBA00023235"/>
    </source>
</evidence>
<sequence length="388" mass="43001">MEMAMPENFRHSTPVPEIVPSIDPALRRSAARLRECMAMALPIWAARAQRPDGSWVEHLTLDGTPDLGAERRWRVIGRQAVAYAQGTLAGWHDGTDTARRSFDAYWSQGWTGTHMVHRIGADGTVTDGRHDLYDHAFALLACARMLQVTGNADYHRKAQAVTAYLDRHRHPAGGWYEGTVKPTPRRQNPHMHLLEASLALFEATGDGADLSIAHAVIALFDTHFLKDGLIGEFFGDDWSPDPACGDHVEPGHAVEWVWLLRRYEAATGTDRRCARLSLYDRAFRQRLGRLYDAEQRDGTIDRQTTRLWVQTEAVKAHLAMADAGWAGAAGMAAASIDAMFGTFLRGDGLWNDQLNACDAVLSDTIPVSTLYHIVGMAAEADRLVRGRP</sequence>
<keyword evidence="2 3" id="KW-0413">Isomerase</keyword>
<dbReference type="GO" id="GO:0016853">
    <property type="term" value="F:isomerase activity"/>
    <property type="evidence" value="ECO:0007669"/>
    <property type="project" value="UniProtKB-KW"/>
</dbReference>
<dbReference type="Gene3D" id="1.50.10.10">
    <property type="match status" value="1"/>
</dbReference>
<proteinExistence type="inferred from homology"/>
<dbReference type="SUPFAM" id="SSF48208">
    <property type="entry name" value="Six-hairpin glycosidases"/>
    <property type="match status" value="1"/>
</dbReference>
<dbReference type="Proteomes" id="UP001161390">
    <property type="component" value="Unassembled WGS sequence"/>
</dbReference>
<evidence type="ECO:0000256" key="1">
    <source>
        <dbReference type="ARBA" id="ARBA00008558"/>
    </source>
</evidence>
<evidence type="ECO:0000313" key="3">
    <source>
        <dbReference type="EMBL" id="GLQ21082.1"/>
    </source>
</evidence>
<reference evidence="3" key="1">
    <citation type="journal article" date="2014" name="Int. J. Syst. Evol. Microbiol.">
        <title>Complete genome of a new Firmicutes species belonging to the dominant human colonic microbiota ('Ruminococcus bicirculans') reveals two chromosomes and a selective capacity to utilize plant glucans.</title>
        <authorList>
            <consortium name="NISC Comparative Sequencing Program"/>
            <person name="Wegmann U."/>
            <person name="Louis P."/>
            <person name="Goesmann A."/>
            <person name="Henrissat B."/>
            <person name="Duncan S.H."/>
            <person name="Flint H.J."/>
        </authorList>
    </citation>
    <scope>NUCLEOTIDE SEQUENCE</scope>
    <source>
        <strain evidence="3">NBRC 108216</strain>
    </source>
</reference>
<comment type="similarity">
    <text evidence="1">Belongs to the N-acylglucosamine 2-epimerase family.</text>
</comment>
<comment type="caution">
    <text evidence="3">The sequence shown here is derived from an EMBL/GenBank/DDBJ whole genome shotgun (WGS) entry which is preliminary data.</text>
</comment>
<keyword evidence="4" id="KW-1185">Reference proteome</keyword>
<dbReference type="EMBL" id="BSNJ01000004">
    <property type="protein sequence ID" value="GLQ21082.1"/>
    <property type="molecule type" value="Genomic_DNA"/>
</dbReference>
<dbReference type="InterPro" id="IPR012341">
    <property type="entry name" value="6hp_glycosidase-like_sf"/>
</dbReference>
<reference evidence="3" key="2">
    <citation type="submission" date="2023-01" db="EMBL/GenBank/DDBJ databases">
        <title>Draft genome sequence of Algimonas porphyrae strain NBRC 108216.</title>
        <authorList>
            <person name="Sun Q."/>
            <person name="Mori K."/>
        </authorList>
    </citation>
    <scope>NUCLEOTIDE SEQUENCE</scope>
    <source>
        <strain evidence="3">NBRC 108216</strain>
    </source>
</reference>
<protein>
    <submittedName>
        <fullName evidence="3">Mannose-6-phosphate isomerase</fullName>
    </submittedName>
</protein>
<name>A0ABQ5V478_9PROT</name>
<organism evidence="3 4">
    <name type="scientific">Algimonas porphyrae</name>
    <dbReference type="NCBI Taxonomy" id="1128113"/>
    <lineage>
        <taxon>Bacteria</taxon>
        <taxon>Pseudomonadati</taxon>
        <taxon>Pseudomonadota</taxon>
        <taxon>Alphaproteobacteria</taxon>
        <taxon>Maricaulales</taxon>
        <taxon>Robiginitomaculaceae</taxon>
        <taxon>Algimonas</taxon>
    </lineage>
</organism>